<gene>
    <name evidence="1" type="ORF">LCL61_37385</name>
</gene>
<proteinExistence type="predicted"/>
<evidence type="ECO:0000313" key="2">
    <source>
        <dbReference type="Proteomes" id="UP001456344"/>
    </source>
</evidence>
<dbReference type="Proteomes" id="UP001456344">
    <property type="component" value="Chromosome"/>
</dbReference>
<name>A0ACD5BPS0_9PSEU</name>
<reference evidence="1" key="1">
    <citation type="submission" date="2023-10" db="EMBL/GenBank/DDBJ databases">
        <title>Whole genome sequencing of actinobacterial strain Amycolatopsis sp. (BCA-696) identifies the underlying plant growth-promoting genes.</title>
        <authorList>
            <person name="Gandham P."/>
            <person name="Vadla N."/>
            <person name="Saji A."/>
            <person name="Srinivas V."/>
            <person name="Ruperao P."/>
            <person name="Selvanayagam S."/>
            <person name="Saxena R.K."/>
            <person name="Rathore A."/>
            <person name="Gopalakrishnan S."/>
            <person name="Thakur V."/>
        </authorList>
    </citation>
    <scope>NUCLEOTIDE SEQUENCE</scope>
    <source>
        <strain evidence="1">BCA-696</strain>
    </source>
</reference>
<organism evidence="1 2">
    <name type="scientific">Amycolatopsis coloradensis</name>
    <dbReference type="NCBI Taxonomy" id="76021"/>
    <lineage>
        <taxon>Bacteria</taxon>
        <taxon>Bacillati</taxon>
        <taxon>Actinomycetota</taxon>
        <taxon>Actinomycetes</taxon>
        <taxon>Pseudonocardiales</taxon>
        <taxon>Pseudonocardiaceae</taxon>
        <taxon>Amycolatopsis</taxon>
    </lineage>
</organism>
<sequence>MILEDHGAPARGLRRYVGAVAQALDLDWSGWWVRLDPPVNAYVAIESRLPRFPTRDVALLWDEEHGWSVAVESLCGEELVVLSYAGKNILPPSCAVARFLTCMFRGQYPGQFTPPAFRRAGAIDDMPERLARYAQPSGTPPITGQSAAGGCRP</sequence>
<keyword evidence="2" id="KW-1185">Reference proteome</keyword>
<dbReference type="EMBL" id="CP150484">
    <property type="protein sequence ID" value="WYW21234.1"/>
    <property type="molecule type" value="Genomic_DNA"/>
</dbReference>
<accession>A0ACD5BPS0</accession>
<protein>
    <submittedName>
        <fullName evidence="1">DUF6292 family protein</fullName>
    </submittedName>
</protein>
<evidence type="ECO:0000313" key="1">
    <source>
        <dbReference type="EMBL" id="WYW21234.1"/>
    </source>
</evidence>